<evidence type="ECO:0000313" key="3">
    <source>
        <dbReference type="Proteomes" id="UP001159001"/>
    </source>
</evidence>
<sequence length="86" mass="9815">MLENALPTSGGECRRLSPLPIKSSPSHNRQEKYTTDSISPSRVDTMACHANDNACVFMMDFMVRVEHGLLLNDVWNTDCRMTQQWQ</sequence>
<reference evidence="2" key="1">
    <citation type="submission" date="2022-10" db="EMBL/GenBank/DDBJ databases">
        <title>Bacterial isolates recovered from the One Health project in Brazil.</title>
        <authorList>
            <person name="Valiatti T.B."/>
            <person name="Santos F."/>
            <person name="Cayo R."/>
            <person name="Gales A.C."/>
        </authorList>
    </citation>
    <scope>NUCLEOTIDE SEQUENCE</scope>
    <source>
        <strain evidence="2">PVR188</strain>
    </source>
</reference>
<dbReference type="EMBL" id="JAOWIN010000002">
    <property type="protein sequence ID" value="MDI9091993.1"/>
    <property type="molecule type" value="Genomic_DNA"/>
</dbReference>
<organism evidence="2 3">
    <name type="scientific">Providencia rettgeri</name>
    <dbReference type="NCBI Taxonomy" id="587"/>
    <lineage>
        <taxon>Bacteria</taxon>
        <taxon>Pseudomonadati</taxon>
        <taxon>Pseudomonadota</taxon>
        <taxon>Gammaproteobacteria</taxon>
        <taxon>Enterobacterales</taxon>
        <taxon>Morganellaceae</taxon>
        <taxon>Providencia</taxon>
    </lineage>
</organism>
<protein>
    <submittedName>
        <fullName evidence="2">Uncharacterized protein</fullName>
    </submittedName>
</protein>
<accession>A0AAW6UF66</accession>
<gene>
    <name evidence="2" type="ORF">OGX73_05080</name>
</gene>
<dbReference type="RefSeq" id="WP_336432387.1">
    <property type="nucleotide sequence ID" value="NZ_JAOWIN010000002.1"/>
</dbReference>
<name>A0AAW6UF66_PRORE</name>
<evidence type="ECO:0000313" key="2">
    <source>
        <dbReference type="EMBL" id="MDI9091993.1"/>
    </source>
</evidence>
<evidence type="ECO:0000256" key="1">
    <source>
        <dbReference type="SAM" id="MobiDB-lite"/>
    </source>
</evidence>
<dbReference type="AlphaFoldDB" id="A0AAW6UF66"/>
<feature type="region of interest" description="Disordered" evidence="1">
    <location>
        <begin position="1"/>
        <end position="38"/>
    </location>
</feature>
<dbReference type="Proteomes" id="UP001159001">
    <property type="component" value="Unassembled WGS sequence"/>
</dbReference>
<proteinExistence type="predicted"/>
<comment type="caution">
    <text evidence="2">The sequence shown here is derived from an EMBL/GenBank/DDBJ whole genome shotgun (WGS) entry which is preliminary data.</text>
</comment>